<comment type="caution">
    <text evidence="2">The sequence shown here is derived from an EMBL/GenBank/DDBJ whole genome shotgun (WGS) entry which is preliminary data.</text>
</comment>
<dbReference type="EMBL" id="BAAAGS010000002">
    <property type="protein sequence ID" value="GAA0508456.1"/>
    <property type="molecule type" value="Genomic_DNA"/>
</dbReference>
<protein>
    <submittedName>
        <fullName evidence="2">Amidohydrolase</fullName>
    </submittedName>
</protein>
<dbReference type="InterPro" id="IPR033932">
    <property type="entry name" value="YtcJ-like"/>
</dbReference>
<evidence type="ECO:0000313" key="3">
    <source>
        <dbReference type="Proteomes" id="UP001500729"/>
    </source>
</evidence>
<dbReference type="InterPro" id="IPR013108">
    <property type="entry name" value="Amidohydro_3"/>
</dbReference>
<dbReference type="InterPro" id="IPR032466">
    <property type="entry name" value="Metal_Hydrolase"/>
</dbReference>
<dbReference type="SUPFAM" id="SSF51338">
    <property type="entry name" value="Composite domain of metallo-dependent hydrolases"/>
    <property type="match status" value="1"/>
</dbReference>
<evidence type="ECO:0000259" key="1">
    <source>
        <dbReference type="Pfam" id="PF07969"/>
    </source>
</evidence>
<evidence type="ECO:0000313" key="2">
    <source>
        <dbReference type="EMBL" id="GAA0508456.1"/>
    </source>
</evidence>
<dbReference type="Gene3D" id="3.20.20.140">
    <property type="entry name" value="Metal-dependent hydrolases"/>
    <property type="match status" value="1"/>
</dbReference>
<dbReference type="SUPFAM" id="SSF51556">
    <property type="entry name" value="Metallo-dependent hydrolases"/>
    <property type="match status" value="1"/>
</dbReference>
<reference evidence="2 3" key="1">
    <citation type="journal article" date="2019" name="Int. J. Syst. Evol. Microbiol.">
        <title>The Global Catalogue of Microorganisms (GCM) 10K type strain sequencing project: providing services to taxonomists for standard genome sequencing and annotation.</title>
        <authorList>
            <consortium name="The Broad Institute Genomics Platform"/>
            <consortium name="The Broad Institute Genome Sequencing Center for Infectious Disease"/>
            <person name="Wu L."/>
            <person name="Ma J."/>
        </authorList>
    </citation>
    <scope>NUCLEOTIDE SEQUENCE [LARGE SCALE GENOMIC DNA]</scope>
    <source>
        <strain evidence="2 3">JCM 10303</strain>
    </source>
</reference>
<sequence length="437" mass="46161">MNDELVLTGGPIVTMDPANPTAEAVAVSGGVITAVGTRAAVLGLAGPSAEVVDLGGNALLPGFVEAHGHPSLGMSFRGRGVIDVRAPVCPTSEQVLAKVRAAVATAQPGEALTIVGWEELLRPELPEPTREYLDHLAPRNPLAVLHNSAHSAWGNTLAMAAAGINRDTPDPAGSWFVRDENGDPTGRAEEIPATIMMAGAPLAVTPEEVPVLLAREYAAYAAAGVTTVGELALDPSSRPLFHAQAHPAVRVRAYRMSNWPDVDGPAGGPLFRDVGVKLWADGSPWVGTFAASFPYQDTEVSRRLGVAGKRGCCNYTQAQVRALCLEALAAGEQIAVHAQGDTAIDLVLDAIEAALREVPREDHRTRLEHCCLMTGRQYRRAAELGVTCSLFLAHVRYWGDVMGELFGERAQGWTAARSALDAGIRVSLHNDVPVTPS</sequence>
<accession>A0ABN1BZ46</accession>
<gene>
    <name evidence="2" type="ORF">GCM10009533_04050</name>
</gene>
<organism evidence="2 3">
    <name type="scientific">Saccharopolyspora erythraea</name>
    <name type="common">Streptomyces erythraeus</name>
    <dbReference type="NCBI Taxonomy" id="1836"/>
    <lineage>
        <taxon>Bacteria</taxon>
        <taxon>Bacillati</taxon>
        <taxon>Actinomycetota</taxon>
        <taxon>Actinomycetes</taxon>
        <taxon>Pseudonocardiales</taxon>
        <taxon>Pseudonocardiaceae</taxon>
        <taxon>Saccharopolyspora</taxon>
    </lineage>
</organism>
<feature type="domain" description="Amidohydrolase 3" evidence="1">
    <location>
        <begin position="50"/>
        <end position="436"/>
    </location>
</feature>
<dbReference type="Pfam" id="PF07969">
    <property type="entry name" value="Amidohydro_3"/>
    <property type="match status" value="1"/>
</dbReference>
<dbReference type="PANTHER" id="PTHR22642">
    <property type="entry name" value="IMIDAZOLONEPROPIONASE"/>
    <property type="match status" value="1"/>
</dbReference>
<proteinExistence type="predicted"/>
<dbReference type="PANTHER" id="PTHR22642:SF2">
    <property type="entry name" value="PROTEIN LONG AFTER FAR-RED 3"/>
    <property type="match status" value="1"/>
</dbReference>
<dbReference type="Gene3D" id="3.10.310.70">
    <property type="match status" value="1"/>
</dbReference>
<dbReference type="InterPro" id="IPR011059">
    <property type="entry name" value="Metal-dep_hydrolase_composite"/>
</dbReference>
<dbReference type="Gene3D" id="2.30.40.10">
    <property type="entry name" value="Urease, subunit C, domain 1"/>
    <property type="match status" value="1"/>
</dbReference>
<keyword evidence="3" id="KW-1185">Reference proteome</keyword>
<name>A0ABN1BZ46_SACER</name>
<dbReference type="Proteomes" id="UP001500729">
    <property type="component" value="Unassembled WGS sequence"/>
</dbReference>
<dbReference type="CDD" id="cd01300">
    <property type="entry name" value="YtcJ_like"/>
    <property type="match status" value="1"/>
</dbReference>